<evidence type="ECO:0000313" key="1">
    <source>
        <dbReference type="EMBL" id="KAK8093419.1"/>
    </source>
</evidence>
<dbReference type="EMBL" id="JAQQWN010000002">
    <property type="protein sequence ID" value="KAK8093419.1"/>
    <property type="molecule type" value="Genomic_DNA"/>
</dbReference>
<sequence>MDEEFDSYLYDSFDDDGGAAFGSASLSPPAVVDTQQTWRSSLVPSEGFLSDESVQCAGRRQLRIKRATLPLLQLADWEEEEAYDDEPPRCIHYSIEFKVMYNNRVLLKDTEPDLVLAPGAYWLKFLQPKLERLVETKLKKLRIRCKLMIRLSQSLTDQQTTWNELYERMRCPGPPCHLGPYCWRDSANSKHYRLRTHHLRSLVRHIEEGHAINCHDDVPDFLRTQLYAEEQQDMERKQKRKRDVSPRAMSCLVNPMNKPVAMRRPRDDKGLWWEIQSDIWRGEGAKTDSSASEALIYSEVPAPEGKHLDSVRS</sequence>
<reference evidence="1 2" key="1">
    <citation type="submission" date="2023-01" db="EMBL/GenBank/DDBJ databases">
        <title>Analysis of 21 Apiospora genomes using comparative genomics revels a genus with tremendous synthesis potential of carbohydrate active enzymes and secondary metabolites.</title>
        <authorList>
            <person name="Sorensen T."/>
        </authorList>
    </citation>
    <scope>NUCLEOTIDE SEQUENCE [LARGE SCALE GENOMIC DNA]</scope>
    <source>
        <strain evidence="1 2">CBS 114990</strain>
    </source>
</reference>
<protein>
    <recommendedName>
        <fullName evidence="3">C2H2-type domain-containing protein</fullName>
    </recommendedName>
</protein>
<dbReference type="RefSeq" id="XP_066674192.1">
    <property type="nucleotide sequence ID" value="XM_066804419.1"/>
</dbReference>
<comment type="caution">
    <text evidence="1">The sequence shown here is derived from an EMBL/GenBank/DDBJ whole genome shotgun (WGS) entry which is preliminary data.</text>
</comment>
<keyword evidence="2" id="KW-1185">Reference proteome</keyword>
<name>A0ABR1X9V8_9PEZI</name>
<dbReference type="GeneID" id="92037479"/>
<accession>A0ABR1X9V8</accession>
<proteinExistence type="predicted"/>
<gene>
    <name evidence="1" type="ORF">PG997_000104</name>
</gene>
<evidence type="ECO:0008006" key="3">
    <source>
        <dbReference type="Google" id="ProtNLM"/>
    </source>
</evidence>
<evidence type="ECO:0000313" key="2">
    <source>
        <dbReference type="Proteomes" id="UP001433268"/>
    </source>
</evidence>
<organism evidence="1 2">
    <name type="scientific">Apiospora hydei</name>
    <dbReference type="NCBI Taxonomy" id="1337664"/>
    <lineage>
        <taxon>Eukaryota</taxon>
        <taxon>Fungi</taxon>
        <taxon>Dikarya</taxon>
        <taxon>Ascomycota</taxon>
        <taxon>Pezizomycotina</taxon>
        <taxon>Sordariomycetes</taxon>
        <taxon>Xylariomycetidae</taxon>
        <taxon>Amphisphaeriales</taxon>
        <taxon>Apiosporaceae</taxon>
        <taxon>Apiospora</taxon>
    </lineage>
</organism>
<dbReference type="Proteomes" id="UP001433268">
    <property type="component" value="Unassembled WGS sequence"/>
</dbReference>